<gene>
    <name evidence="1" type="ORF">C8R26_10724</name>
</gene>
<dbReference type="AlphaFoldDB" id="A0A2T5I120"/>
<comment type="caution">
    <text evidence="1">The sequence shown here is derived from an EMBL/GenBank/DDBJ whole genome shotgun (WGS) entry which is preliminary data.</text>
</comment>
<dbReference type="Proteomes" id="UP000244128">
    <property type="component" value="Unassembled WGS sequence"/>
</dbReference>
<proteinExistence type="predicted"/>
<sequence length="184" mass="19680">MAGLLEIADDEFSALREALKKYESEVPAKIAADPAGVDLDLLSLRASYSSSSALAALDKSIASIANAELRDGTSDTLERALNRLLYVGIRTVSELDSAALDNHELASQFAKVWLEGKSYQHLSVGIGTFYLAYVLMAARQDKGQFVQYLDAFNIGGAEARNKMADRALAAFSEIQQSLGGEGAA</sequence>
<dbReference type="RefSeq" id="WP_181258409.1">
    <property type="nucleotide sequence ID" value="NZ_QAOI01000007.1"/>
</dbReference>
<evidence type="ECO:0000313" key="2">
    <source>
        <dbReference type="Proteomes" id="UP000244128"/>
    </source>
</evidence>
<accession>A0A2T5I120</accession>
<dbReference type="EMBL" id="QAOI01000007">
    <property type="protein sequence ID" value="PTQ77537.1"/>
    <property type="molecule type" value="Genomic_DNA"/>
</dbReference>
<protein>
    <submittedName>
        <fullName evidence="1">Uncharacterized protein</fullName>
    </submittedName>
</protein>
<name>A0A2T5I120_9PROT</name>
<reference evidence="1 2" key="1">
    <citation type="submission" date="2018-04" db="EMBL/GenBank/DDBJ databases">
        <title>Active sludge and wastewater microbial communities from Klosterneuburg, Austria.</title>
        <authorList>
            <person name="Wagner M."/>
        </authorList>
    </citation>
    <scope>NUCLEOTIDE SEQUENCE [LARGE SCALE GENOMIC DNA]</scope>
    <source>
        <strain evidence="1 2">Nm49</strain>
    </source>
</reference>
<organism evidence="1 2">
    <name type="scientific">Nitrosomonas oligotropha</name>
    <dbReference type="NCBI Taxonomy" id="42354"/>
    <lineage>
        <taxon>Bacteria</taxon>
        <taxon>Pseudomonadati</taxon>
        <taxon>Pseudomonadota</taxon>
        <taxon>Betaproteobacteria</taxon>
        <taxon>Nitrosomonadales</taxon>
        <taxon>Nitrosomonadaceae</taxon>
        <taxon>Nitrosomonas</taxon>
    </lineage>
</organism>
<evidence type="ECO:0000313" key="1">
    <source>
        <dbReference type="EMBL" id="PTQ77537.1"/>
    </source>
</evidence>